<dbReference type="InterPro" id="IPR036890">
    <property type="entry name" value="HATPase_C_sf"/>
</dbReference>
<dbReference type="Gene3D" id="3.30.565.10">
    <property type="entry name" value="Histidine kinase-like ATPase, C-terminal domain"/>
    <property type="match status" value="1"/>
</dbReference>
<evidence type="ECO:0000313" key="5">
    <source>
        <dbReference type="Proteomes" id="UP000823868"/>
    </source>
</evidence>
<dbReference type="EMBL" id="DXDX01000191">
    <property type="protein sequence ID" value="HIY22325.1"/>
    <property type="molecule type" value="Genomic_DNA"/>
</dbReference>
<dbReference type="AlphaFoldDB" id="A0A9D2C0A8"/>
<evidence type="ECO:0000256" key="2">
    <source>
        <dbReference type="SAM" id="Phobius"/>
    </source>
</evidence>
<feature type="transmembrane region" description="Helical" evidence="2">
    <location>
        <begin position="89"/>
        <end position="110"/>
    </location>
</feature>
<protein>
    <submittedName>
        <fullName evidence="4">GHKL domain-containing protein</fullName>
    </submittedName>
</protein>
<dbReference type="Pfam" id="PF14501">
    <property type="entry name" value="HATPase_c_5"/>
    <property type="match status" value="1"/>
</dbReference>
<reference evidence="4" key="1">
    <citation type="journal article" date="2021" name="PeerJ">
        <title>Extensive microbial diversity within the chicken gut microbiome revealed by metagenomics and culture.</title>
        <authorList>
            <person name="Gilroy R."/>
            <person name="Ravi A."/>
            <person name="Getino M."/>
            <person name="Pursley I."/>
            <person name="Horton D.L."/>
            <person name="Alikhan N.F."/>
            <person name="Baker D."/>
            <person name="Gharbi K."/>
            <person name="Hall N."/>
            <person name="Watson M."/>
            <person name="Adriaenssens E.M."/>
            <person name="Foster-Nyarko E."/>
            <person name="Jarju S."/>
            <person name="Secka A."/>
            <person name="Antonio M."/>
            <person name="Oren A."/>
            <person name="Chaudhuri R.R."/>
            <person name="La Ragione R."/>
            <person name="Hildebrand F."/>
            <person name="Pallen M.J."/>
        </authorList>
    </citation>
    <scope>NUCLEOTIDE SEQUENCE</scope>
    <source>
        <strain evidence="4">ChiBcec16_6824</strain>
    </source>
</reference>
<dbReference type="SUPFAM" id="SSF55874">
    <property type="entry name" value="ATPase domain of HSP90 chaperone/DNA topoisomerase II/histidine kinase"/>
    <property type="match status" value="1"/>
</dbReference>
<feature type="domain" description="Sensor histidine kinase NatK-like C-terminal" evidence="3">
    <location>
        <begin position="330"/>
        <end position="424"/>
    </location>
</feature>
<gene>
    <name evidence="4" type="ORF">H9841_10570</name>
</gene>
<proteinExistence type="predicted"/>
<evidence type="ECO:0000259" key="3">
    <source>
        <dbReference type="Pfam" id="PF14501"/>
    </source>
</evidence>
<dbReference type="Proteomes" id="UP000823868">
    <property type="component" value="Unassembled WGS sequence"/>
</dbReference>
<accession>A0A9D2C0A8</accession>
<evidence type="ECO:0000256" key="1">
    <source>
        <dbReference type="SAM" id="Coils"/>
    </source>
</evidence>
<keyword evidence="2" id="KW-0812">Transmembrane</keyword>
<feature type="transmembrane region" description="Helical" evidence="2">
    <location>
        <begin position="6"/>
        <end position="26"/>
    </location>
</feature>
<sequence length="425" mass="48078">MSDNLFFALRAFFITVMTIGMIASLTEFRFGRRKMLTILALYTVWEVFVSLVLLYVGGELLLLRVFFFFISIPALSLLYWAANDTPAQAIFNYISQIMLSLLGASIIRMVTDSFHLSRAVNLLLMGCFYLAAIYLEGRFLRRPFRMLLTVMPSRWGVLNLIPCVFCAYLIFLATWPGTYLENDAQRVYLYAAIIPIVVVYIAFFRSLISQYHMQLERQSAALLTVQIAALKEKLQNVQEAEEHIRIQRHDLRHQLQTVTELVSRGDRTAALAFLDAAQKRLDEQKAVRWCRLPVLDAVFSSYFNQAQRHDIRVEAKIALPDTLPVDEGELAIVLANALENAIHANLDIPGEQRAIRCKLVGTPSIMLELCNPCTSAVAFDGSGLPVSHREGHGLGVQSICTFCKKNGAACQFEHQNGWFCLRLIL</sequence>
<keyword evidence="2" id="KW-0472">Membrane</keyword>
<feature type="transmembrane region" description="Helical" evidence="2">
    <location>
        <begin position="116"/>
        <end position="135"/>
    </location>
</feature>
<reference evidence="4" key="2">
    <citation type="submission" date="2021-04" db="EMBL/GenBank/DDBJ databases">
        <authorList>
            <person name="Gilroy R."/>
        </authorList>
    </citation>
    <scope>NUCLEOTIDE SEQUENCE</scope>
    <source>
        <strain evidence="4">ChiBcec16_6824</strain>
    </source>
</reference>
<evidence type="ECO:0000313" key="4">
    <source>
        <dbReference type="EMBL" id="HIY22325.1"/>
    </source>
</evidence>
<name>A0A9D2C0A8_9FIRM</name>
<feature type="coiled-coil region" evidence="1">
    <location>
        <begin position="220"/>
        <end position="250"/>
    </location>
</feature>
<comment type="caution">
    <text evidence="4">The sequence shown here is derived from an EMBL/GenBank/DDBJ whole genome shotgun (WGS) entry which is preliminary data.</text>
</comment>
<feature type="transmembrane region" description="Helical" evidence="2">
    <location>
        <begin position="156"/>
        <end position="175"/>
    </location>
</feature>
<feature type="transmembrane region" description="Helical" evidence="2">
    <location>
        <begin position="38"/>
        <end position="56"/>
    </location>
</feature>
<keyword evidence="1" id="KW-0175">Coiled coil</keyword>
<dbReference type="CDD" id="cd16935">
    <property type="entry name" value="HATPase_AgrC-ComD-like"/>
    <property type="match status" value="1"/>
</dbReference>
<feature type="transmembrane region" description="Helical" evidence="2">
    <location>
        <begin position="187"/>
        <end position="208"/>
    </location>
</feature>
<feature type="transmembrane region" description="Helical" evidence="2">
    <location>
        <begin position="62"/>
        <end position="82"/>
    </location>
</feature>
<keyword evidence="2" id="KW-1133">Transmembrane helix</keyword>
<dbReference type="InterPro" id="IPR032834">
    <property type="entry name" value="NatK-like_C"/>
</dbReference>
<organism evidence="4 5">
    <name type="scientific">Candidatus Flavonifractor merdigallinarum</name>
    <dbReference type="NCBI Taxonomy" id="2838589"/>
    <lineage>
        <taxon>Bacteria</taxon>
        <taxon>Bacillati</taxon>
        <taxon>Bacillota</taxon>
        <taxon>Clostridia</taxon>
        <taxon>Eubacteriales</taxon>
        <taxon>Oscillospiraceae</taxon>
        <taxon>Flavonifractor</taxon>
    </lineage>
</organism>